<proteinExistence type="predicted"/>
<organism evidence="1 2">
    <name type="scientific">Algoriphagus ornithinivorans</name>
    <dbReference type="NCBI Taxonomy" id="226506"/>
    <lineage>
        <taxon>Bacteria</taxon>
        <taxon>Pseudomonadati</taxon>
        <taxon>Bacteroidota</taxon>
        <taxon>Cytophagia</taxon>
        <taxon>Cytophagales</taxon>
        <taxon>Cyclobacteriaceae</taxon>
        <taxon>Algoriphagus</taxon>
    </lineage>
</organism>
<keyword evidence="2" id="KW-1185">Reference proteome</keyword>
<dbReference type="STRING" id="226506.SAMN04488519_1034"/>
<dbReference type="RefSeq" id="WP_091650981.1">
    <property type="nucleotide sequence ID" value="NZ_FOVW01000003.1"/>
</dbReference>
<dbReference type="Proteomes" id="UP000199564">
    <property type="component" value="Unassembled WGS sequence"/>
</dbReference>
<evidence type="ECO:0000313" key="2">
    <source>
        <dbReference type="Proteomes" id="UP000199564"/>
    </source>
</evidence>
<dbReference type="EMBL" id="FOVW01000003">
    <property type="protein sequence ID" value="SFN97972.1"/>
    <property type="molecule type" value="Genomic_DNA"/>
</dbReference>
<gene>
    <name evidence="1" type="ORF">SAMN04488519_1034</name>
</gene>
<evidence type="ECO:0000313" key="1">
    <source>
        <dbReference type="EMBL" id="SFN97972.1"/>
    </source>
</evidence>
<sequence>MIGFEISFKDEKIIAAETGSTFLILTRVKVKDRDELDISVSGSSYDLDFRSFWGQWNLKEGDKLEIRVIETDDATEPIKRYSNIEEEKKVWEAKLWSFRNLQKRLVEKGLIKDENG</sequence>
<dbReference type="AlphaFoldDB" id="A0A1I5DFK0"/>
<protein>
    <submittedName>
        <fullName evidence="1">Uncharacterized protein</fullName>
    </submittedName>
</protein>
<name>A0A1I5DFK0_9BACT</name>
<reference evidence="2" key="1">
    <citation type="submission" date="2016-10" db="EMBL/GenBank/DDBJ databases">
        <authorList>
            <person name="Varghese N."/>
            <person name="Submissions S."/>
        </authorList>
    </citation>
    <scope>NUCLEOTIDE SEQUENCE [LARGE SCALE GENOMIC DNA]</scope>
    <source>
        <strain evidence="2">DSM 15282</strain>
    </source>
</reference>
<accession>A0A1I5DFK0</accession>